<dbReference type="PANTHER" id="PTHR12919:SF20">
    <property type="entry name" value="SMALL RIBOSOMAL SUBUNIT PROTEIN BS16M"/>
    <property type="match status" value="1"/>
</dbReference>
<dbReference type="GO" id="GO:0015935">
    <property type="term" value="C:small ribosomal subunit"/>
    <property type="evidence" value="ECO:0007669"/>
    <property type="project" value="TreeGrafter"/>
</dbReference>
<comment type="caution">
    <text evidence="5">The sequence shown here is derived from an EMBL/GenBank/DDBJ whole genome shotgun (WGS) entry which is preliminary data.</text>
</comment>
<evidence type="ECO:0000256" key="3">
    <source>
        <dbReference type="HAMAP-Rule" id="MF_00385"/>
    </source>
</evidence>
<keyword evidence="2 3" id="KW-0687">Ribonucleoprotein</keyword>
<organism evidence="5 6">
    <name type="scientific">Algimonas arctica</name>
    <dbReference type="NCBI Taxonomy" id="1479486"/>
    <lineage>
        <taxon>Bacteria</taxon>
        <taxon>Pseudomonadati</taxon>
        <taxon>Pseudomonadota</taxon>
        <taxon>Alphaproteobacteria</taxon>
        <taxon>Maricaulales</taxon>
        <taxon>Robiginitomaculaceae</taxon>
        <taxon>Algimonas</taxon>
    </lineage>
</organism>
<dbReference type="RefSeq" id="WP_189498803.1">
    <property type="nucleotide sequence ID" value="NZ_BMZH01000011.1"/>
</dbReference>
<feature type="region of interest" description="Disordered" evidence="4">
    <location>
        <begin position="84"/>
        <end position="173"/>
    </location>
</feature>
<evidence type="ECO:0000313" key="5">
    <source>
        <dbReference type="EMBL" id="GHB00521.1"/>
    </source>
</evidence>
<dbReference type="PROSITE" id="PS00732">
    <property type="entry name" value="RIBOSOMAL_S16"/>
    <property type="match status" value="1"/>
</dbReference>
<protein>
    <recommendedName>
        <fullName evidence="3">Small ribosomal subunit protein bS16</fullName>
    </recommendedName>
</protein>
<dbReference type="GO" id="GO:0006412">
    <property type="term" value="P:translation"/>
    <property type="evidence" value="ECO:0007669"/>
    <property type="project" value="UniProtKB-UniRule"/>
</dbReference>
<evidence type="ECO:0000256" key="4">
    <source>
        <dbReference type="SAM" id="MobiDB-lite"/>
    </source>
</evidence>
<name>A0A8J3CRU5_9PROT</name>
<reference evidence="5" key="1">
    <citation type="journal article" date="2014" name="Int. J. Syst. Evol. Microbiol.">
        <title>Complete genome sequence of Corynebacterium casei LMG S-19264T (=DSM 44701T), isolated from a smear-ripened cheese.</title>
        <authorList>
            <consortium name="US DOE Joint Genome Institute (JGI-PGF)"/>
            <person name="Walter F."/>
            <person name="Albersmeier A."/>
            <person name="Kalinowski J."/>
            <person name="Ruckert C."/>
        </authorList>
    </citation>
    <scope>NUCLEOTIDE SEQUENCE</scope>
    <source>
        <strain evidence="5">KCTC 32513</strain>
    </source>
</reference>
<keyword evidence="6" id="KW-1185">Reference proteome</keyword>
<dbReference type="Proteomes" id="UP000634004">
    <property type="component" value="Unassembled WGS sequence"/>
</dbReference>
<dbReference type="InterPro" id="IPR023803">
    <property type="entry name" value="Ribosomal_bS16_dom_sf"/>
</dbReference>
<accession>A0A8J3CRU5</accession>
<dbReference type="PANTHER" id="PTHR12919">
    <property type="entry name" value="30S RIBOSOMAL PROTEIN S16"/>
    <property type="match status" value="1"/>
</dbReference>
<dbReference type="InterPro" id="IPR000307">
    <property type="entry name" value="Ribosomal_bS16"/>
</dbReference>
<dbReference type="InterPro" id="IPR020592">
    <property type="entry name" value="Ribosomal_bS16_CS"/>
</dbReference>
<dbReference type="GO" id="GO:0005737">
    <property type="term" value="C:cytoplasm"/>
    <property type="evidence" value="ECO:0007669"/>
    <property type="project" value="UniProtKB-ARBA"/>
</dbReference>
<dbReference type="Gene3D" id="3.30.1320.10">
    <property type="match status" value="1"/>
</dbReference>
<dbReference type="GO" id="GO:0003735">
    <property type="term" value="F:structural constituent of ribosome"/>
    <property type="evidence" value="ECO:0007669"/>
    <property type="project" value="InterPro"/>
</dbReference>
<keyword evidence="1 3" id="KW-0689">Ribosomal protein</keyword>
<dbReference type="EMBL" id="BMZH01000011">
    <property type="protein sequence ID" value="GHB00521.1"/>
    <property type="molecule type" value="Genomic_DNA"/>
</dbReference>
<gene>
    <name evidence="3 5" type="primary">rpsP</name>
    <name evidence="5" type="ORF">GCM10009069_24200</name>
</gene>
<dbReference type="NCBIfam" id="TIGR00002">
    <property type="entry name" value="S16"/>
    <property type="match status" value="1"/>
</dbReference>
<sequence>MALKLRLARHGAKKRPYYRIVVADSRSPRDGRFIEIVGRYNPMLAKDSEDRVQLDVDRIKEWLGKGARPTDRVARFLGAAGLWEWKNGNNPEKGKPGTKALERIEDKKDKAEARAEAEKEAKEAAAEAKKAAAEAAKEAAAAAKAAEAEAAAAPKEDAPAEDAPKTEEPKAEE</sequence>
<feature type="compositionally biased region" description="Basic and acidic residues" evidence="4">
    <location>
        <begin position="154"/>
        <end position="173"/>
    </location>
</feature>
<dbReference type="SUPFAM" id="SSF54565">
    <property type="entry name" value="Ribosomal protein S16"/>
    <property type="match status" value="1"/>
</dbReference>
<evidence type="ECO:0000256" key="1">
    <source>
        <dbReference type="ARBA" id="ARBA00022980"/>
    </source>
</evidence>
<dbReference type="HAMAP" id="MF_00385">
    <property type="entry name" value="Ribosomal_bS16"/>
    <property type="match status" value="1"/>
</dbReference>
<dbReference type="AlphaFoldDB" id="A0A8J3CRU5"/>
<comment type="similarity">
    <text evidence="3">Belongs to the bacterial ribosomal protein bS16 family.</text>
</comment>
<feature type="compositionally biased region" description="Basic and acidic residues" evidence="4">
    <location>
        <begin position="92"/>
        <end position="137"/>
    </location>
</feature>
<feature type="compositionally biased region" description="Low complexity" evidence="4">
    <location>
        <begin position="138"/>
        <end position="153"/>
    </location>
</feature>
<proteinExistence type="inferred from homology"/>
<reference evidence="5" key="2">
    <citation type="submission" date="2020-09" db="EMBL/GenBank/DDBJ databases">
        <authorList>
            <person name="Sun Q."/>
            <person name="Kim S."/>
        </authorList>
    </citation>
    <scope>NUCLEOTIDE SEQUENCE</scope>
    <source>
        <strain evidence="5">KCTC 32513</strain>
    </source>
</reference>
<evidence type="ECO:0000313" key="6">
    <source>
        <dbReference type="Proteomes" id="UP000634004"/>
    </source>
</evidence>
<dbReference type="Pfam" id="PF00886">
    <property type="entry name" value="Ribosomal_S16"/>
    <property type="match status" value="1"/>
</dbReference>
<evidence type="ECO:0000256" key="2">
    <source>
        <dbReference type="ARBA" id="ARBA00023274"/>
    </source>
</evidence>